<evidence type="ECO:0000313" key="7">
    <source>
        <dbReference type="EMBL" id="SFC08414.1"/>
    </source>
</evidence>
<keyword evidence="1 3" id="KW-0456">Lyase</keyword>
<dbReference type="GO" id="GO:0009279">
    <property type="term" value="C:cell outer membrane"/>
    <property type="evidence" value="ECO:0007669"/>
    <property type="project" value="TreeGrafter"/>
</dbReference>
<dbReference type="GO" id="GO:0000270">
    <property type="term" value="P:peptidoglycan metabolic process"/>
    <property type="evidence" value="ECO:0007669"/>
    <property type="project" value="UniProtKB-UniRule"/>
</dbReference>
<dbReference type="GO" id="GO:0008932">
    <property type="term" value="F:lytic endotransglycosylase activity"/>
    <property type="evidence" value="ECO:0007669"/>
    <property type="project" value="UniProtKB-UniRule"/>
</dbReference>
<dbReference type="NCBIfam" id="TIGR00413">
    <property type="entry name" value="rlpA"/>
    <property type="match status" value="1"/>
</dbReference>
<evidence type="ECO:0000313" key="8">
    <source>
        <dbReference type="Proteomes" id="UP000182258"/>
    </source>
</evidence>
<protein>
    <recommendedName>
        <fullName evidence="3">Endolytic peptidoglycan transglycosylase RlpA</fullName>
        <ecNumber evidence="3">4.2.2.-</ecNumber>
    </recommendedName>
</protein>
<dbReference type="PANTHER" id="PTHR34183:SF1">
    <property type="entry name" value="ENDOLYTIC PEPTIDOGLYCAN TRANSGLYCOSYLASE RLPA"/>
    <property type="match status" value="1"/>
</dbReference>
<dbReference type="CDD" id="cd22268">
    <property type="entry name" value="DPBB_RlpA-like"/>
    <property type="match status" value="1"/>
</dbReference>
<dbReference type="EMBL" id="FOMB01000002">
    <property type="protein sequence ID" value="SFC08414.1"/>
    <property type="molecule type" value="Genomic_DNA"/>
</dbReference>
<keyword evidence="7" id="KW-0449">Lipoprotein</keyword>
<dbReference type="InterPro" id="IPR036908">
    <property type="entry name" value="RlpA-like_sf"/>
</dbReference>
<keyword evidence="5" id="KW-0472">Membrane</keyword>
<evidence type="ECO:0000256" key="3">
    <source>
        <dbReference type="HAMAP-Rule" id="MF_02071"/>
    </source>
</evidence>
<dbReference type="AlphaFoldDB" id="A0A1I1GA60"/>
<dbReference type="STRING" id="728005.SAMN04488059_10272"/>
<comment type="function">
    <text evidence="3">Lytic transglycosylase with a strong preference for naked glycan strands that lack stem peptides.</text>
</comment>
<dbReference type="GO" id="GO:0071555">
    <property type="term" value="P:cell wall organization"/>
    <property type="evidence" value="ECO:0007669"/>
    <property type="project" value="UniProtKB-KW"/>
</dbReference>
<keyword evidence="5" id="KW-1133">Transmembrane helix</keyword>
<dbReference type="Proteomes" id="UP000182258">
    <property type="component" value="Unassembled WGS sequence"/>
</dbReference>
<dbReference type="PANTHER" id="PTHR34183">
    <property type="entry name" value="ENDOLYTIC PEPTIDOGLYCAN TRANSGLYCOSYLASE RLPA"/>
    <property type="match status" value="1"/>
</dbReference>
<gene>
    <name evidence="3" type="primary">rlpA</name>
    <name evidence="7" type="ORF">SAMN04488059_10272</name>
</gene>
<dbReference type="InterPro" id="IPR034718">
    <property type="entry name" value="RlpA"/>
</dbReference>
<keyword evidence="2 3" id="KW-0961">Cell wall biogenesis/degradation</keyword>
<dbReference type="HAMAP" id="MF_02071">
    <property type="entry name" value="RlpA"/>
    <property type="match status" value="1"/>
</dbReference>
<dbReference type="EC" id="4.2.2.-" evidence="3"/>
<accession>A0A1I1GA60</accession>
<evidence type="ECO:0000256" key="1">
    <source>
        <dbReference type="ARBA" id="ARBA00023239"/>
    </source>
</evidence>
<organism evidence="7 8">
    <name type="scientific">Devosia psychrophila</name>
    <dbReference type="NCBI Taxonomy" id="728005"/>
    <lineage>
        <taxon>Bacteria</taxon>
        <taxon>Pseudomonadati</taxon>
        <taxon>Pseudomonadota</taxon>
        <taxon>Alphaproteobacteria</taxon>
        <taxon>Hyphomicrobiales</taxon>
        <taxon>Devosiaceae</taxon>
        <taxon>Devosia</taxon>
    </lineage>
</organism>
<sequence>MFPDRVMIYARSVTSVRVCLTVMTTPWRNAIRLVALATLIAPIIAACGGGGLGATLKRGAFSSSEYGVGVSPRVTNNPNPPKGGGRYQVGKPYTVRGNVYTPAEQPNYVATGDASWYGSDFHGRRTANGEIFSANAITGAHPTLPLPSYVRVTNEANGRSVVVRVNDRGPYMPGRIMDLSHRAAEMLGYVNNGHTQIKAEYVGPAPLEGDDTRRLVASYSGPADFGGSTRTAYADGTNSLADIAGNFFGGMFSYAEGPKQADANIGTAFAAVNAMGTQSPALADWVQSMDADARTIDLTLGTFSNQDNAIALTEQFAILGSVAEEPVTVGGRDATRLRMTYLKPGVSRIDVLDLARELGLNDIKLN</sequence>
<name>A0A1I1GA60_9HYPH</name>
<dbReference type="Pfam" id="PF03330">
    <property type="entry name" value="DPBB_1"/>
    <property type="match status" value="1"/>
</dbReference>
<evidence type="ECO:0000256" key="5">
    <source>
        <dbReference type="SAM" id="Phobius"/>
    </source>
</evidence>
<feature type="domain" description="RlpA-like protein double-psi beta-barrel" evidence="6">
    <location>
        <begin position="110"/>
        <end position="198"/>
    </location>
</feature>
<comment type="similarity">
    <text evidence="3 4">Belongs to the RlpA family.</text>
</comment>
<reference evidence="7 8" key="1">
    <citation type="submission" date="2016-10" db="EMBL/GenBank/DDBJ databases">
        <authorList>
            <person name="de Groot N.N."/>
        </authorList>
    </citation>
    <scope>NUCLEOTIDE SEQUENCE [LARGE SCALE GENOMIC DNA]</scope>
    <source>
        <strain evidence="7 8">CGMCC 1.10210</strain>
    </source>
</reference>
<dbReference type="InterPro" id="IPR012997">
    <property type="entry name" value="RplA"/>
</dbReference>
<proteinExistence type="inferred from homology"/>
<dbReference type="InterPro" id="IPR009009">
    <property type="entry name" value="RlpA-like_DPBB"/>
</dbReference>
<evidence type="ECO:0000259" key="6">
    <source>
        <dbReference type="Pfam" id="PF03330"/>
    </source>
</evidence>
<keyword evidence="5" id="KW-0812">Transmembrane</keyword>
<evidence type="ECO:0000256" key="4">
    <source>
        <dbReference type="RuleBase" id="RU003495"/>
    </source>
</evidence>
<dbReference type="SUPFAM" id="SSF50685">
    <property type="entry name" value="Barwin-like endoglucanases"/>
    <property type="match status" value="1"/>
</dbReference>
<evidence type="ECO:0000256" key="2">
    <source>
        <dbReference type="ARBA" id="ARBA00023316"/>
    </source>
</evidence>
<feature type="transmembrane region" description="Helical" evidence="5">
    <location>
        <begin position="30"/>
        <end position="54"/>
    </location>
</feature>
<dbReference type="Gene3D" id="2.40.40.10">
    <property type="entry name" value="RlpA-like domain"/>
    <property type="match status" value="1"/>
</dbReference>